<evidence type="ECO:0000313" key="2">
    <source>
        <dbReference type="Proteomes" id="UP000789525"/>
    </source>
</evidence>
<keyword evidence="2" id="KW-1185">Reference proteome</keyword>
<reference evidence="1" key="1">
    <citation type="submission" date="2021-06" db="EMBL/GenBank/DDBJ databases">
        <authorList>
            <person name="Kallberg Y."/>
            <person name="Tangrot J."/>
            <person name="Rosling A."/>
        </authorList>
    </citation>
    <scope>NUCLEOTIDE SEQUENCE</scope>
    <source>
        <strain evidence="1">CL356</strain>
    </source>
</reference>
<evidence type="ECO:0000313" key="1">
    <source>
        <dbReference type="EMBL" id="CAG8517215.1"/>
    </source>
</evidence>
<comment type="caution">
    <text evidence="1">The sequence shown here is derived from an EMBL/GenBank/DDBJ whole genome shotgun (WGS) entry which is preliminary data.</text>
</comment>
<proteinExistence type="predicted"/>
<dbReference type="EMBL" id="CAJVPT010005171">
    <property type="protein sequence ID" value="CAG8517215.1"/>
    <property type="molecule type" value="Genomic_DNA"/>
</dbReference>
<name>A0ACA9LA36_9GLOM</name>
<accession>A0ACA9LA36</accession>
<sequence>MTSQTPLLIVPDPTGEPKKVHKDATRFDIISAYKTFVSDPDVFPLGANSTDGKYVKQADDPLPLTDSTWPPYSSDNVRAHGSREGCCDKTETPLLSQLCISIGWFTHHLKDFEGFKNNIIAAVREYAQNTKRVKDTIAEHVDAFIKDDSVGRRISVYVTETRPRGLGIRTHDILTKGGIPCTIILDSAVAYTMDKVDMVLVGCEAVVESGGIVNAIGSCQMAIIAHAFNKPVYVLAERTTDSMPGLLFASPSVPKPPVTSSSMNSMTNVMPISQVGRNPEVDYTPPEYITLLFTDAGILTPEGISSYLVTMSLRSESS</sequence>
<organism evidence="1 2">
    <name type="scientific">Acaulospora colombiana</name>
    <dbReference type="NCBI Taxonomy" id="27376"/>
    <lineage>
        <taxon>Eukaryota</taxon>
        <taxon>Fungi</taxon>
        <taxon>Fungi incertae sedis</taxon>
        <taxon>Mucoromycota</taxon>
        <taxon>Glomeromycotina</taxon>
        <taxon>Glomeromycetes</taxon>
        <taxon>Diversisporales</taxon>
        <taxon>Acaulosporaceae</taxon>
        <taxon>Acaulospora</taxon>
    </lineage>
</organism>
<protein>
    <submittedName>
        <fullName evidence="1">4107_t:CDS:1</fullName>
    </submittedName>
</protein>
<dbReference type="Proteomes" id="UP000789525">
    <property type="component" value="Unassembled WGS sequence"/>
</dbReference>
<gene>
    <name evidence="1" type="ORF">ACOLOM_LOCUS3490</name>
</gene>